<evidence type="ECO:0000313" key="2">
    <source>
        <dbReference type="EMBL" id="EGG22482.1"/>
    </source>
</evidence>
<feature type="region of interest" description="Disordered" evidence="1">
    <location>
        <begin position="157"/>
        <end position="189"/>
    </location>
</feature>
<dbReference type="EMBL" id="GL883009">
    <property type="protein sequence ID" value="EGG22482.1"/>
    <property type="molecule type" value="Genomic_DNA"/>
</dbReference>
<keyword evidence="3" id="KW-1185">Reference proteome</keyword>
<protein>
    <submittedName>
        <fullName evidence="2">Uncharacterized protein</fullName>
    </submittedName>
</protein>
<dbReference type="RefSeq" id="XP_004360333.1">
    <property type="nucleotide sequence ID" value="XM_004360276.1"/>
</dbReference>
<accession>F4PQ19</accession>
<reference evidence="3" key="1">
    <citation type="journal article" date="2011" name="Genome Res.">
        <title>Phylogeny-wide analysis of social amoeba genomes highlights ancient origins for complex intercellular communication.</title>
        <authorList>
            <person name="Heidel A.J."/>
            <person name="Lawal H.M."/>
            <person name="Felder M."/>
            <person name="Schilde C."/>
            <person name="Helps N.R."/>
            <person name="Tunggal B."/>
            <person name="Rivero F."/>
            <person name="John U."/>
            <person name="Schleicher M."/>
            <person name="Eichinger L."/>
            <person name="Platzer M."/>
            <person name="Noegel A.A."/>
            <person name="Schaap P."/>
            <person name="Gloeckner G."/>
        </authorList>
    </citation>
    <scope>NUCLEOTIDE SEQUENCE [LARGE SCALE GENOMIC DNA]</scope>
    <source>
        <strain evidence="3">SH3</strain>
    </source>
</reference>
<evidence type="ECO:0000313" key="3">
    <source>
        <dbReference type="Proteomes" id="UP000007797"/>
    </source>
</evidence>
<dbReference type="AlphaFoldDB" id="F4PQ19"/>
<gene>
    <name evidence="2" type="ORF">DFA_04610</name>
</gene>
<feature type="compositionally biased region" description="Basic residues" evidence="1">
    <location>
        <begin position="167"/>
        <end position="179"/>
    </location>
</feature>
<evidence type="ECO:0000256" key="1">
    <source>
        <dbReference type="SAM" id="MobiDB-lite"/>
    </source>
</evidence>
<sequence>MEIFRNKYLVEKIFRHVKEIGKQLYLVNVPSHRYVSHVLSNRRPLIKYIDWKSMSEICKAGYHGLVLDRLKMGTHLDLLDFGTTIAVRDFFSTIGLNCLAIYILDQLYILRPLWFTLLNDTILQSICKSGSNLHVVKHVFETYHQPYIERLILQEEEEESNNNNNNNKKKNTKDKKKKSSSSGSMIEQQKPVQELQSDLVASAVLGNQPDVVEYLVVEKGINPSCLSTIVGNAMTLLSPKSIEEDCGSSSLSSKDDPFKMYNTINKIFGQQAVTDIINTPNHFTVINLKIPELLTKRYEKRIAFNNVIQSITWMDFPTIHQFLLHFLQFYFDQQERNIILNFLINHNNNIDNNIDNNNDNSNQLKIEEIIYNIIIILKLTCNNIFRQEALRFIISFVERCLKVDKSVKLIPFYLSMATVDNVVNIATGQLNIPTIDNPQLIDTTNNPLFQLVPGVLVTIFTYGTTEQALSTLERCVVTNTYIGPVALLAAFSRKDIDVVSAILKYDGQYTILGPTPKTASPRTLEMMQLVYKTYKTLKWVRPNNDWTVDMYKMALDMYEVNQDPEDSLQLVIGIVLTENDQLFDQMLGVFKTLPDCLTDWIYTSGRPSRFFDKLMDRGELVRSHAIIFAVAKSGDLETYERLKKDRFAFQNYLNIGIFNSTCARDALAEGQIDLFAHILSTRNTPDIAEYSHYCNNVKAWNYYQTNFTNDFKPMIHSIMINTIKQGSPEILDYLIQLDPKTNLQILNKILKKKGLVNLDLVGRLMKHHLSTKNF</sequence>
<organism evidence="2 3">
    <name type="scientific">Cavenderia fasciculata</name>
    <name type="common">Slime mold</name>
    <name type="synonym">Dictyostelium fasciculatum</name>
    <dbReference type="NCBI Taxonomy" id="261658"/>
    <lineage>
        <taxon>Eukaryota</taxon>
        <taxon>Amoebozoa</taxon>
        <taxon>Evosea</taxon>
        <taxon>Eumycetozoa</taxon>
        <taxon>Dictyostelia</taxon>
        <taxon>Acytosteliales</taxon>
        <taxon>Cavenderiaceae</taxon>
        <taxon>Cavenderia</taxon>
    </lineage>
</organism>
<dbReference type="GeneID" id="14874560"/>
<dbReference type="Proteomes" id="UP000007797">
    <property type="component" value="Unassembled WGS sequence"/>
</dbReference>
<proteinExistence type="predicted"/>
<name>F4PQ19_CACFS</name>
<dbReference type="KEGG" id="dfa:DFA_04610"/>